<keyword evidence="2" id="KW-0472">Membrane</keyword>
<dbReference type="AlphaFoldDB" id="A0A0F7SGF8"/>
<accession>A0A0F7SGF8</accession>
<feature type="region of interest" description="Disordered" evidence="1">
    <location>
        <begin position="268"/>
        <end position="292"/>
    </location>
</feature>
<feature type="compositionally biased region" description="Polar residues" evidence="1">
    <location>
        <begin position="269"/>
        <end position="280"/>
    </location>
</feature>
<keyword evidence="2" id="KW-1133">Transmembrane helix</keyword>
<proteinExistence type="predicted"/>
<dbReference type="EMBL" id="LN483167">
    <property type="protein sequence ID" value="CDZ96808.1"/>
    <property type="molecule type" value="Genomic_DNA"/>
</dbReference>
<feature type="compositionally biased region" description="Basic and acidic residues" evidence="1">
    <location>
        <begin position="430"/>
        <end position="446"/>
    </location>
</feature>
<protein>
    <submittedName>
        <fullName evidence="3">Uncharacterized protein</fullName>
    </submittedName>
</protein>
<feature type="transmembrane region" description="Helical" evidence="2">
    <location>
        <begin position="20"/>
        <end position="43"/>
    </location>
</feature>
<evidence type="ECO:0000256" key="2">
    <source>
        <dbReference type="SAM" id="Phobius"/>
    </source>
</evidence>
<organism evidence="3">
    <name type="scientific">Phaffia rhodozyma</name>
    <name type="common">Yeast</name>
    <name type="synonym">Xanthophyllomyces dendrorhous</name>
    <dbReference type="NCBI Taxonomy" id="264483"/>
    <lineage>
        <taxon>Eukaryota</taxon>
        <taxon>Fungi</taxon>
        <taxon>Dikarya</taxon>
        <taxon>Basidiomycota</taxon>
        <taxon>Agaricomycotina</taxon>
        <taxon>Tremellomycetes</taxon>
        <taxon>Cystofilobasidiales</taxon>
        <taxon>Mrakiaceae</taxon>
        <taxon>Phaffia</taxon>
    </lineage>
</organism>
<name>A0A0F7SGF8_PHARH</name>
<feature type="region of interest" description="Disordered" evidence="1">
    <location>
        <begin position="408"/>
        <end position="463"/>
    </location>
</feature>
<keyword evidence="2" id="KW-0812">Transmembrane</keyword>
<feature type="region of interest" description="Disordered" evidence="1">
    <location>
        <begin position="229"/>
        <end position="253"/>
    </location>
</feature>
<evidence type="ECO:0000256" key="1">
    <source>
        <dbReference type="SAM" id="MobiDB-lite"/>
    </source>
</evidence>
<evidence type="ECO:0000313" key="3">
    <source>
        <dbReference type="EMBL" id="CDZ96808.1"/>
    </source>
</evidence>
<reference evidence="3" key="1">
    <citation type="submission" date="2014-08" db="EMBL/GenBank/DDBJ databases">
        <authorList>
            <person name="Sharma Rahul"/>
            <person name="Thines Marco"/>
        </authorList>
    </citation>
    <scope>NUCLEOTIDE SEQUENCE</scope>
</reference>
<sequence>MYIHPRQSDGLFSSSTSSATIGLVVCLVLIGVSAVIGVSLLYYRCRRKDRAQVPVSIDSSMPTMKITFLSPPSSTSSPIRMELVPASTGHSHETDCQAAHSSHSRIGLVEAGGGGGGACCGVSAEDHRTRSILSDDVSLEEGVGDWSQVQSYEILSPTLSPDNHRFSSFEFNSQKGMDVPSALGLETRPNLSRTMSLSSDSFYAHYPSRQLEDSAHQVHRHTVQPGFSRSVSFGAYGEPTARPRPTPNHSYSYSHQSYGTPSFYRFTSAPPQTSPVSSEDSPSDFLPASPSISYHRPTISKHRRSISMPDALPFTPSSSPPMTTASHFAWSSSSPIFPLPPSLHCANSNTIPALMRQTKAMEFESASSRVFTDGYFSDLYERPIEHLSGNSLLGESLIKSTRSSVATTHLDQEAEPVWDHGRAGFSRNFSQEREEDRRYHEGEERLPPGYEQSEESFNGSTMV</sequence>